<name>A0ABR2J719_9PEZI</name>
<dbReference type="PANTHER" id="PTHR10742:SF342">
    <property type="entry name" value="AMINE OXIDASE"/>
    <property type="match status" value="1"/>
</dbReference>
<dbReference type="Gene3D" id="1.10.10.1620">
    <property type="match status" value="1"/>
</dbReference>
<evidence type="ECO:0000259" key="2">
    <source>
        <dbReference type="Pfam" id="PF01593"/>
    </source>
</evidence>
<dbReference type="Pfam" id="PF01593">
    <property type="entry name" value="Amino_oxidase"/>
    <property type="match status" value="1"/>
</dbReference>
<reference evidence="3 4" key="1">
    <citation type="journal article" date="2024" name="IMA Fungus">
        <title>Apiospora arundinis, a panoply of carbohydrate-active enzymes and secondary metabolites.</title>
        <authorList>
            <person name="Sorensen T."/>
            <person name="Petersen C."/>
            <person name="Muurmann A.T."/>
            <person name="Christiansen J.V."/>
            <person name="Brundto M.L."/>
            <person name="Overgaard C.K."/>
            <person name="Boysen A.T."/>
            <person name="Wollenberg R.D."/>
            <person name="Larsen T.O."/>
            <person name="Sorensen J.L."/>
            <person name="Nielsen K.L."/>
            <person name="Sondergaard T.E."/>
        </authorList>
    </citation>
    <scope>NUCLEOTIDE SEQUENCE [LARGE SCALE GENOMIC DNA]</scope>
    <source>
        <strain evidence="3 4">AAU 773</strain>
    </source>
</reference>
<evidence type="ECO:0000313" key="3">
    <source>
        <dbReference type="EMBL" id="KAK8873589.1"/>
    </source>
</evidence>
<dbReference type="Gene3D" id="3.90.660.10">
    <property type="match status" value="1"/>
</dbReference>
<dbReference type="SUPFAM" id="SSF51905">
    <property type="entry name" value="FAD/NAD(P)-binding domain"/>
    <property type="match status" value="1"/>
</dbReference>
<dbReference type="InterPro" id="IPR002937">
    <property type="entry name" value="Amino_oxidase"/>
</dbReference>
<dbReference type="PANTHER" id="PTHR10742">
    <property type="entry name" value="FLAVIN MONOAMINE OXIDASE"/>
    <property type="match status" value="1"/>
</dbReference>
<feature type="region of interest" description="Disordered" evidence="1">
    <location>
        <begin position="44"/>
        <end position="69"/>
    </location>
</feature>
<comment type="caution">
    <text evidence="3">The sequence shown here is derived from an EMBL/GenBank/DDBJ whole genome shotgun (WGS) entry which is preliminary data.</text>
</comment>
<sequence length="687" mass="77523">MSDQSQDSPPPVPIQELSHRSQWASFAMRKEVWDFQRNVSILPDPKKGELLPASDTRHPENPESSRGQKLRVGIIGAGVSGLFTALTFDYLREHYDLDVEYEILEANGDERLGGRLYTYCFKDKKDEKGNNIPPGVPDVGPHEYYDVGAMRFPDIEIMARTFALFKELDMQFNNQDIEENRKNNPPKKGQLVPCHLNGENQPMLYNSVQIVTDGKKSPTAADFEITGLPIEITQSNPSELFDSQISYYTYLYKTAGPRMFWNSLTKTADHYSVRQYLTQIASYDYNTIEFLEAMNFGNRWYDQAFSEAVLEALDFDPKAKWWCVEGGSQQIAYRMRDRLQHAQAIEYKKRVLGMSYVDKDCQQIDVTVQGEDKPRRFDAVFNSAPLGAMQQMSLEGLRLNWGTKQAIRSLGYGASCKIGVRFKSLWWIEKLGIKDGGQGKTDLPIRCCVYPSYNMHDPVDKPGVLLVSYTWSQEAERIGALISRDSPANEDELKLVVLHDLARLHTSTDAAFEDLKRTITEEYLDHYAYNWYADPTSVGAFAFFGPGQFQNMYPSIVQSHGKHIIIGEAASSHHAWVVGALESAVRGVYQFLWQHAGASEAARRAAEDYAADKVPMPFGPVPAEYDRTQDIRVPSTVKDAAVPSPKGELVRQQAMIEEIRLKQGGDVVDTSKVVKEDVAPILTVVNA</sequence>
<protein>
    <submittedName>
        <fullName evidence="3">Flavin containing amine oxidoreductase</fullName>
    </submittedName>
</protein>
<evidence type="ECO:0000256" key="1">
    <source>
        <dbReference type="SAM" id="MobiDB-lite"/>
    </source>
</evidence>
<gene>
    <name evidence="3" type="ORF">PGQ11_004103</name>
</gene>
<dbReference type="Gene3D" id="3.50.50.60">
    <property type="entry name" value="FAD/NAD(P)-binding domain"/>
    <property type="match status" value="1"/>
</dbReference>
<keyword evidence="4" id="KW-1185">Reference proteome</keyword>
<dbReference type="SUPFAM" id="SSF54373">
    <property type="entry name" value="FAD-linked reductases, C-terminal domain"/>
    <property type="match status" value="1"/>
</dbReference>
<evidence type="ECO:0000313" key="4">
    <source>
        <dbReference type="Proteomes" id="UP001390339"/>
    </source>
</evidence>
<organism evidence="3 4">
    <name type="scientific">Apiospora arundinis</name>
    <dbReference type="NCBI Taxonomy" id="335852"/>
    <lineage>
        <taxon>Eukaryota</taxon>
        <taxon>Fungi</taxon>
        <taxon>Dikarya</taxon>
        <taxon>Ascomycota</taxon>
        <taxon>Pezizomycotina</taxon>
        <taxon>Sordariomycetes</taxon>
        <taxon>Xylariomycetidae</taxon>
        <taxon>Amphisphaeriales</taxon>
        <taxon>Apiosporaceae</taxon>
        <taxon>Apiospora</taxon>
    </lineage>
</organism>
<dbReference type="Proteomes" id="UP001390339">
    <property type="component" value="Unassembled WGS sequence"/>
</dbReference>
<dbReference type="EMBL" id="JAPCWZ010000003">
    <property type="protein sequence ID" value="KAK8873589.1"/>
    <property type="molecule type" value="Genomic_DNA"/>
</dbReference>
<feature type="domain" description="Amine oxidase" evidence="2">
    <location>
        <begin position="99"/>
        <end position="586"/>
    </location>
</feature>
<dbReference type="InterPro" id="IPR050281">
    <property type="entry name" value="Flavin_monoamine_oxidase"/>
</dbReference>
<accession>A0ABR2J719</accession>
<dbReference type="InterPro" id="IPR036188">
    <property type="entry name" value="FAD/NAD-bd_sf"/>
</dbReference>
<proteinExistence type="predicted"/>
<feature type="compositionally biased region" description="Basic and acidic residues" evidence="1">
    <location>
        <begin position="44"/>
        <end position="63"/>
    </location>
</feature>